<feature type="transmembrane region" description="Helical" evidence="6">
    <location>
        <begin position="352"/>
        <end position="369"/>
    </location>
</feature>
<dbReference type="InterPro" id="IPR011701">
    <property type="entry name" value="MFS"/>
</dbReference>
<sequence>MTRPLRLLQATTFVSTMDRFAMPPMLIVTARSLGVPLSAVVQTASVYFLAYGLMQPVWGIVSDRLGRVRTLRITLAAAGLAAAGSAAVTTVTQLGVARALAGAAFSAAIPASLIYVGDTVSRERRQTEVTNLMVGVALGTALASAGAGLLAVAVSWRAAFVVSAVCALTLSFLLRRLPTPPVDRPAGNPFGHLVRSPAALLVLLLAFVEGGVLLGALTLLPPAVESTGVSAALAGAVTAVYGLAVLVFAPLAGALSRRWPAWRLIGCGAAAAVAGCGLAAFSQRAAVAAGVATLIGLAWAAMHSSLQTWATEVLPSARAAVVSGFAGCLFAGSALSSWLLAGPASAGDYAGGFAALAMVAVPLGVAATVSRARLHTPAVPIGDGRGRS</sequence>
<evidence type="ECO:0000259" key="7">
    <source>
        <dbReference type="PROSITE" id="PS50850"/>
    </source>
</evidence>
<dbReference type="PANTHER" id="PTHR43124:SF3">
    <property type="entry name" value="CHLORAMPHENICOL EFFLUX PUMP RV0191"/>
    <property type="match status" value="1"/>
</dbReference>
<feature type="transmembrane region" description="Helical" evidence="6">
    <location>
        <begin position="97"/>
        <end position="117"/>
    </location>
</feature>
<feature type="transmembrane region" description="Helical" evidence="6">
    <location>
        <begin position="198"/>
        <end position="220"/>
    </location>
</feature>
<dbReference type="PANTHER" id="PTHR43124">
    <property type="entry name" value="PURINE EFFLUX PUMP PBUE"/>
    <property type="match status" value="1"/>
</dbReference>
<evidence type="ECO:0000256" key="1">
    <source>
        <dbReference type="ARBA" id="ARBA00004651"/>
    </source>
</evidence>
<keyword evidence="5 6" id="KW-0472">Membrane</keyword>
<feature type="transmembrane region" description="Helical" evidence="6">
    <location>
        <begin position="129"/>
        <end position="152"/>
    </location>
</feature>
<evidence type="ECO:0000313" key="8">
    <source>
        <dbReference type="EMBL" id="MFF5289911.1"/>
    </source>
</evidence>
<evidence type="ECO:0000256" key="3">
    <source>
        <dbReference type="ARBA" id="ARBA00022692"/>
    </source>
</evidence>
<organism evidence="8 9">
    <name type="scientific">Paractinoplanes globisporus</name>
    <dbReference type="NCBI Taxonomy" id="113565"/>
    <lineage>
        <taxon>Bacteria</taxon>
        <taxon>Bacillati</taxon>
        <taxon>Actinomycetota</taxon>
        <taxon>Actinomycetes</taxon>
        <taxon>Micromonosporales</taxon>
        <taxon>Micromonosporaceae</taxon>
        <taxon>Paractinoplanes</taxon>
    </lineage>
</organism>
<feature type="transmembrane region" description="Helical" evidence="6">
    <location>
        <begin position="318"/>
        <end position="340"/>
    </location>
</feature>
<dbReference type="Pfam" id="PF07690">
    <property type="entry name" value="MFS_1"/>
    <property type="match status" value="1"/>
</dbReference>
<reference evidence="8 9" key="1">
    <citation type="submission" date="2024-10" db="EMBL/GenBank/DDBJ databases">
        <title>The Natural Products Discovery Center: Release of the First 8490 Sequenced Strains for Exploring Actinobacteria Biosynthetic Diversity.</title>
        <authorList>
            <person name="Kalkreuter E."/>
            <person name="Kautsar S.A."/>
            <person name="Yang D."/>
            <person name="Bader C.D."/>
            <person name="Teijaro C.N."/>
            <person name="Fluegel L."/>
            <person name="Davis C.M."/>
            <person name="Simpson J.R."/>
            <person name="Lauterbach L."/>
            <person name="Steele A.D."/>
            <person name="Gui C."/>
            <person name="Meng S."/>
            <person name="Li G."/>
            <person name="Viehrig K."/>
            <person name="Ye F."/>
            <person name="Su P."/>
            <person name="Kiefer A.F."/>
            <person name="Nichols A."/>
            <person name="Cepeda A.J."/>
            <person name="Yan W."/>
            <person name="Fan B."/>
            <person name="Jiang Y."/>
            <person name="Adhikari A."/>
            <person name="Zheng C.-J."/>
            <person name="Schuster L."/>
            <person name="Cowan T.M."/>
            <person name="Smanski M.J."/>
            <person name="Chevrette M.G."/>
            <person name="De Carvalho L.P.S."/>
            <person name="Shen B."/>
        </authorList>
    </citation>
    <scope>NUCLEOTIDE SEQUENCE [LARGE SCALE GENOMIC DNA]</scope>
    <source>
        <strain evidence="8 9">NPDC000087</strain>
    </source>
</reference>
<protein>
    <submittedName>
        <fullName evidence="8">MFS transporter</fullName>
    </submittedName>
</protein>
<feature type="transmembrane region" description="Helical" evidence="6">
    <location>
        <begin position="287"/>
        <end position="306"/>
    </location>
</feature>
<evidence type="ECO:0000313" key="9">
    <source>
        <dbReference type="Proteomes" id="UP001602245"/>
    </source>
</evidence>
<feature type="transmembrane region" description="Helical" evidence="6">
    <location>
        <begin position="73"/>
        <end position="91"/>
    </location>
</feature>
<dbReference type="RefSeq" id="WP_020511553.1">
    <property type="nucleotide sequence ID" value="NZ_JBIAZU010000002.1"/>
</dbReference>
<comment type="caution">
    <text evidence="8">The sequence shown here is derived from an EMBL/GenBank/DDBJ whole genome shotgun (WGS) entry which is preliminary data.</text>
</comment>
<dbReference type="EMBL" id="JBIAZU010000002">
    <property type="protein sequence ID" value="MFF5289911.1"/>
    <property type="molecule type" value="Genomic_DNA"/>
</dbReference>
<feature type="transmembrane region" description="Helical" evidence="6">
    <location>
        <begin position="158"/>
        <end position="177"/>
    </location>
</feature>
<keyword evidence="9" id="KW-1185">Reference proteome</keyword>
<keyword evidence="2" id="KW-1003">Cell membrane</keyword>
<dbReference type="InterPro" id="IPR036259">
    <property type="entry name" value="MFS_trans_sf"/>
</dbReference>
<keyword evidence="3 6" id="KW-0812">Transmembrane</keyword>
<dbReference type="PROSITE" id="PS50850">
    <property type="entry name" value="MFS"/>
    <property type="match status" value="1"/>
</dbReference>
<feature type="transmembrane region" description="Helical" evidence="6">
    <location>
        <begin position="262"/>
        <end position="281"/>
    </location>
</feature>
<dbReference type="InterPro" id="IPR050189">
    <property type="entry name" value="MFS_Efflux_Transporters"/>
</dbReference>
<dbReference type="SUPFAM" id="SSF103473">
    <property type="entry name" value="MFS general substrate transporter"/>
    <property type="match status" value="1"/>
</dbReference>
<dbReference type="Proteomes" id="UP001602245">
    <property type="component" value="Unassembled WGS sequence"/>
</dbReference>
<evidence type="ECO:0000256" key="6">
    <source>
        <dbReference type="SAM" id="Phobius"/>
    </source>
</evidence>
<dbReference type="InterPro" id="IPR020846">
    <property type="entry name" value="MFS_dom"/>
</dbReference>
<dbReference type="Gene3D" id="1.20.1250.20">
    <property type="entry name" value="MFS general substrate transporter like domains"/>
    <property type="match status" value="1"/>
</dbReference>
<proteinExistence type="predicted"/>
<keyword evidence="4 6" id="KW-1133">Transmembrane helix</keyword>
<name>A0ABW6WAF6_9ACTN</name>
<evidence type="ECO:0000256" key="2">
    <source>
        <dbReference type="ARBA" id="ARBA00022475"/>
    </source>
</evidence>
<comment type="subcellular location">
    <subcellularLocation>
        <location evidence="1">Cell membrane</location>
        <topology evidence="1">Multi-pass membrane protein</topology>
    </subcellularLocation>
</comment>
<evidence type="ECO:0000256" key="4">
    <source>
        <dbReference type="ARBA" id="ARBA00022989"/>
    </source>
</evidence>
<feature type="domain" description="Major facilitator superfamily (MFS) profile" evidence="7">
    <location>
        <begin position="4"/>
        <end position="375"/>
    </location>
</feature>
<feature type="transmembrane region" description="Helical" evidence="6">
    <location>
        <begin position="232"/>
        <end position="255"/>
    </location>
</feature>
<feature type="transmembrane region" description="Helical" evidence="6">
    <location>
        <begin position="44"/>
        <end position="61"/>
    </location>
</feature>
<gene>
    <name evidence="8" type="ORF">ACFY35_10745</name>
</gene>
<accession>A0ABW6WAF6</accession>
<evidence type="ECO:0000256" key="5">
    <source>
        <dbReference type="ARBA" id="ARBA00023136"/>
    </source>
</evidence>